<organism evidence="12 13">
    <name type="scientific">Sphaerobolus stellatus (strain SS14)</name>
    <dbReference type="NCBI Taxonomy" id="990650"/>
    <lineage>
        <taxon>Eukaryota</taxon>
        <taxon>Fungi</taxon>
        <taxon>Dikarya</taxon>
        <taxon>Basidiomycota</taxon>
        <taxon>Agaricomycotina</taxon>
        <taxon>Agaricomycetes</taxon>
        <taxon>Phallomycetidae</taxon>
        <taxon>Geastrales</taxon>
        <taxon>Sphaerobolaceae</taxon>
        <taxon>Sphaerobolus</taxon>
    </lineage>
</organism>
<dbReference type="GO" id="GO:0020037">
    <property type="term" value="F:heme binding"/>
    <property type="evidence" value="ECO:0007669"/>
    <property type="project" value="InterPro"/>
</dbReference>
<evidence type="ECO:0000313" key="13">
    <source>
        <dbReference type="Proteomes" id="UP000054279"/>
    </source>
</evidence>
<evidence type="ECO:0000256" key="8">
    <source>
        <dbReference type="ARBA" id="ARBA00023002"/>
    </source>
</evidence>
<dbReference type="PANTHER" id="PTHR46300">
    <property type="entry name" value="P450, PUTATIVE (EUROFUNG)-RELATED-RELATED"/>
    <property type="match status" value="1"/>
</dbReference>
<dbReference type="EMBL" id="KN837218">
    <property type="protein sequence ID" value="KIJ33064.1"/>
    <property type="molecule type" value="Genomic_DNA"/>
</dbReference>
<keyword evidence="10" id="KW-0503">Monooxygenase</keyword>
<accession>A0A0C9UE60</accession>
<evidence type="ECO:0000256" key="4">
    <source>
        <dbReference type="ARBA" id="ARBA00022617"/>
    </source>
</evidence>
<dbReference type="InterPro" id="IPR036396">
    <property type="entry name" value="Cyt_P450_sf"/>
</dbReference>
<dbReference type="GO" id="GO:0004497">
    <property type="term" value="F:monooxygenase activity"/>
    <property type="evidence" value="ECO:0007669"/>
    <property type="project" value="UniProtKB-KW"/>
</dbReference>
<evidence type="ECO:0000256" key="6">
    <source>
        <dbReference type="ARBA" id="ARBA00022723"/>
    </source>
</evidence>
<comment type="subcellular location">
    <subcellularLocation>
        <location evidence="2">Membrane</location>
    </subcellularLocation>
</comment>
<dbReference type="InterPro" id="IPR001128">
    <property type="entry name" value="Cyt_P450"/>
</dbReference>
<proteinExistence type="inferred from homology"/>
<keyword evidence="6" id="KW-0479">Metal-binding</keyword>
<gene>
    <name evidence="12" type="ORF">M422DRAFT_265094</name>
</gene>
<dbReference type="Gene3D" id="1.10.630.10">
    <property type="entry name" value="Cytochrome P450"/>
    <property type="match status" value="1"/>
</dbReference>
<dbReference type="PANTHER" id="PTHR46300:SF2">
    <property type="entry name" value="CYTOCHROME P450 MONOOXYGENASE ALNH-RELATED"/>
    <property type="match status" value="1"/>
</dbReference>
<protein>
    <recommendedName>
        <fullName evidence="14">Cytochrome P450</fullName>
    </recommendedName>
</protein>
<evidence type="ECO:0000256" key="11">
    <source>
        <dbReference type="ARBA" id="ARBA00023136"/>
    </source>
</evidence>
<sequence>MVDSTIIALGTLVFALFIWFRRSKGGPLPPGPKPMPFLGNIKDLTTKELWLPAREWAKQYGDVVHLHVGPISLIFLNSPEACFDLLDKRGSIYSDKPQLTMSGEL</sequence>
<dbReference type="Proteomes" id="UP000054279">
    <property type="component" value="Unassembled WGS sequence"/>
</dbReference>
<evidence type="ECO:0000256" key="7">
    <source>
        <dbReference type="ARBA" id="ARBA00022989"/>
    </source>
</evidence>
<evidence type="ECO:0000313" key="12">
    <source>
        <dbReference type="EMBL" id="KIJ33064.1"/>
    </source>
</evidence>
<keyword evidence="7" id="KW-1133">Transmembrane helix</keyword>
<dbReference type="HOGENOM" id="CLU_001570_21_2_1"/>
<dbReference type="Pfam" id="PF00067">
    <property type="entry name" value="p450"/>
    <property type="match status" value="1"/>
</dbReference>
<keyword evidence="13" id="KW-1185">Reference proteome</keyword>
<dbReference type="InterPro" id="IPR050364">
    <property type="entry name" value="Cytochrome_P450_fung"/>
</dbReference>
<keyword evidence="8" id="KW-0560">Oxidoreductase</keyword>
<comment type="similarity">
    <text evidence="3">Belongs to the cytochrome P450 family.</text>
</comment>
<dbReference type="OrthoDB" id="2789670at2759"/>
<evidence type="ECO:0000256" key="5">
    <source>
        <dbReference type="ARBA" id="ARBA00022692"/>
    </source>
</evidence>
<keyword evidence="5" id="KW-0812">Transmembrane</keyword>
<reference evidence="12 13" key="1">
    <citation type="submission" date="2014-06" db="EMBL/GenBank/DDBJ databases">
        <title>Evolutionary Origins and Diversification of the Mycorrhizal Mutualists.</title>
        <authorList>
            <consortium name="DOE Joint Genome Institute"/>
            <consortium name="Mycorrhizal Genomics Consortium"/>
            <person name="Kohler A."/>
            <person name="Kuo A."/>
            <person name="Nagy L.G."/>
            <person name="Floudas D."/>
            <person name="Copeland A."/>
            <person name="Barry K.W."/>
            <person name="Cichocki N."/>
            <person name="Veneault-Fourrey C."/>
            <person name="LaButti K."/>
            <person name="Lindquist E.A."/>
            <person name="Lipzen A."/>
            <person name="Lundell T."/>
            <person name="Morin E."/>
            <person name="Murat C."/>
            <person name="Riley R."/>
            <person name="Ohm R."/>
            <person name="Sun H."/>
            <person name="Tunlid A."/>
            <person name="Henrissat B."/>
            <person name="Grigoriev I.V."/>
            <person name="Hibbett D.S."/>
            <person name="Martin F."/>
        </authorList>
    </citation>
    <scope>NUCLEOTIDE SEQUENCE [LARGE SCALE GENOMIC DNA]</scope>
    <source>
        <strain evidence="12 13">SS14</strain>
    </source>
</reference>
<dbReference type="GO" id="GO:0016020">
    <property type="term" value="C:membrane"/>
    <property type="evidence" value="ECO:0007669"/>
    <property type="project" value="UniProtKB-SubCell"/>
</dbReference>
<dbReference type="GO" id="GO:0005506">
    <property type="term" value="F:iron ion binding"/>
    <property type="evidence" value="ECO:0007669"/>
    <property type="project" value="InterPro"/>
</dbReference>
<evidence type="ECO:0000256" key="3">
    <source>
        <dbReference type="ARBA" id="ARBA00010617"/>
    </source>
</evidence>
<evidence type="ECO:0000256" key="2">
    <source>
        <dbReference type="ARBA" id="ARBA00004370"/>
    </source>
</evidence>
<comment type="cofactor">
    <cofactor evidence="1">
        <name>heme</name>
        <dbReference type="ChEBI" id="CHEBI:30413"/>
    </cofactor>
</comment>
<evidence type="ECO:0008006" key="14">
    <source>
        <dbReference type="Google" id="ProtNLM"/>
    </source>
</evidence>
<evidence type="ECO:0000256" key="1">
    <source>
        <dbReference type="ARBA" id="ARBA00001971"/>
    </source>
</evidence>
<keyword evidence="4" id="KW-0349">Heme</keyword>
<keyword evidence="9" id="KW-0408">Iron</keyword>
<evidence type="ECO:0000256" key="10">
    <source>
        <dbReference type="ARBA" id="ARBA00023033"/>
    </source>
</evidence>
<evidence type="ECO:0000256" key="9">
    <source>
        <dbReference type="ARBA" id="ARBA00023004"/>
    </source>
</evidence>
<dbReference type="SUPFAM" id="SSF48264">
    <property type="entry name" value="Cytochrome P450"/>
    <property type="match status" value="1"/>
</dbReference>
<dbReference type="AlphaFoldDB" id="A0A0C9UE60"/>
<keyword evidence="11" id="KW-0472">Membrane</keyword>
<name>A0A0C9UE60_SPHS4</name>
<dbReference type="GO" id="GO:0016705">
    <property type="term" value="F:oxidoreductase activity, acting on paired donors, with incorporation or reduction of molecular oxygen"/>
    <property type="evidence" value="ECO:0007669"/>
    <property type="project" value="InterPro"/>
</dbReference>